<organism evidence="1">
    <name type="scientific">Podoviridae sp. ctG4L18</name>
    <dbReference type="NCBI Taxonomy" id="2825234"/>
    <lineage>
        <taxon>Viruses</taxon>
        <taxon>Duplodnaviria</taxon>
        <taxon>Heunggongvirae</taxon>
        <taxon>Uroviricota</taxon>
        <taxon>Caudoviricetes</taxon>
    </lineage>
</organism>
<reference evidence="1" key="1">
    <citation type="journal article" date="2021" name="Proc. Natl. Acad. Sci. U.S.A.">
        <title>A Catalog of Tens of Thousands of Viruses from Human Metagenomes Reveals Hidden Associations with Chronic Diseases.</title>
        <authorList>
            <person name="Tisza M.J."/>
            <person name="Buck C.B."/>
        </authorList>
    </citation>
    <scope>NUCLEOTIDE SEQUENCE</scope>
    <source>
        <strain evidence="1">CtG4L18</strain>
    </source>
</reference>
<evidence type="ECO:0000313" key="1">
    <source>
        <dbReference type="EMBL" id="DAF96174.1"/>
    </source>
</evidence>
<name>A0A8S5UP69_9CAUD</name>
<proteinExistence type="predicted"/>
<dbReference type="EMBL" id="BK016114">
    <property type="protein sequence ID" value="DAF96174.1"/>
    <property type="molecule type" value="Genomic_DNA"/>
</dbReference>
<accession>A0A8S5UP69</accession>
<protein>
    <submittedName>
        <fullName evidence="1">Uncharacterized protein</fullName>
    </submittedName>
</protein>
<sequence>MINISSFYIFRLLYSPWLRFSIVVCSGCIS</sequence>